<evidence type="ECO:0000256" key="4">
    <source>
        <dbReference type="SAM" id="MobiDB-lite"/>
    </source>
</evidence>
<evidence type="ECO:0000256" key="3">
    <source>
        <dbReference type="ARBA" id="ARBA00023085"/>
    </source>
</evidence>
<reference evidence="7 8" key="1">
    <citation type="submission" date="2020-08" db="EMBL/GenBank/DDBJ databases">
        <title>Genemic of Streptomyces polyaspartic.</title>
        <authorList>
            <person name="Liu W."/>
        </authorList>
    </citation>
    <scope>NUCLEOTIDE SEQUENCE [LARGE SCALE GENOMIC DNA]</scope>
    <source>
        <strain evidence="7 8">TRM66268-LWL</strain>
    </source>
</reference>
<feature type="region of interest" description="Disordered" evidence="4">
    <location>
        <begin position="323"/>
        <end position="343"/>
    </location>
</feature>
<evidence type="ECO:0000256" key="5">
    <source>
        <dbReference type="SAM" id="SignalP"/>
    </source>
</evidence>
<organism evidence="7 8">
    <name type="scientific">Streptomyces polyasparticus</name>
    <dbReference type="NCBI Taxonomy" id="2767826"/>
    <lineage>
        <taxon>Bacteria</taxon>
        <taxon>Bacillati</taxon>
        <taxon>Actinomycetota</taxon>
        <taxon>Actinomycetes</taxon>
        <taxon>Kitasatosporales</taxon>
        <taxon>Streptomycetaceae</taxon>
        <taxon>Streptomyces</taxon>
    </lineage>
</organism>
<protein>
    <recommendedName>
        <fullName evidence="6">Pectinesterase catalytic domain-containing protein</fullName>
    </recommendedName>
</protein>
<name>A0ABR7SPQ9_9ACTN</name>
<comment type="caution">
    <text evidence="7">The sequence shown here is derived from an EMBL/GenBank/DDBJ whole genome shotgun (WGS) entry which is preliminary data.</text>
</comment>
<proteinExistence type="inferred from homology"/>
<evidence type="ECO:0000313" key="8">
    <source>
        <dbReference type="Proteomes" id="UP000642284"/>
    </source>
</evidence>
<feature type="signal peptide" evidence="5">
    <location>
        <begin position="1"/>
        <end position="40"/>
    </location>
</feature>
<dbReference type="Proteomes" id="UP000642284">
    <property type="component" value="Unassembled WGS sequence"/>
</dbReference>
<dbReference type="Pfam" id="PF01095">
    <property type="entry name" value="Pectinesterase"/>
    <property type="match status" value="1"/>
</dbReference>
<evidence type="ECO:0000313" key="7">
    <source>
        <dbReference type="EMBL" id="MBC9716909.1"/>
    </source>
</evidence>
<dbReference type="PANTHER" id="PTHR31321:SF57">
    <property type="entry name" value="PECTINESTERASE 53-RELATED"/>
    <property type="match status" value="1"/>
</dbReference>
<dbReference type="InterPro" id="IPR000070">
    <property type="entry name" value="Pectinesterase_cat"/>
</dbReference>
<evidence type="ECO:0000259" key="6">
    <source>
        <dbReference type="Pfam" id="PF01095"/>
    </source>
</evidence>
<dbReference type="Gene3D" id="2.160.20.10">
    <property type="entry name" value="Single-stranded right-handed beta-helix, Pectin lyase-like"/>
    <property type="match status" value="1"/>
</dbReference>
<dbReference type="InterPro" id="IPR011050">
    <property type="entry name" value="Pectin_lyase_fold/virulence"/>
</dbReference>
<keyword evidence="5" id="KW-0732">Signal</keyword>
<sequence length="357" mass="38226">MPPACSGAVMPHTPRTRHRLVATGALTVLLAGAATLPASAEGAGRPTVLDVPAQYPTVQDAVKAVPAGNTSPVTIRLAPGTYREKVRVGDEQHRISLVGTGEDRADTVIVFDTPAGEPKPEGGTQGSSGSATVMVRGDDFTARNLTFANDFDEAAVEISGEQALAVKTTGDRQFFEDVAFLGNQDTLMTDTPALTEISRVYIRDSYVEGDVDFIYGRASTVIEKSVIKALSRGSDTNNGWVTAPSTWKENPYGMLITDSKVISDAPDGSFHLGRPWHPGGNPDAIGQLLIRDTKLPAAIKAAPWTDMSGFSWREARFAEYRTYGPGAAPEGPDRPHLDPSLAGDYERADYLRGWNPR</sequence>
<evidence type="ECO:0000256" key="2">
    <source>
        <dbReference type="ARBA" id="ARBA00022801"/>
    </source>
</evidence>
<evidence type="ECO:0000256" key="1">
    <source>
        <dbReference type="ARBA" id="ARBA00008891"/>
    </source>
</evidence>
<keyword evidence="8" id="KW-1185">Reference proteome</keyword>
<keyword evidence="3" id="KW-0063">Aspartyl esterase</keyword>
<dbReference type="EMBL" id="JACTVJ010000017">
    <property type="protein sequence ID" value="MBC9716909.1"/>
    <property type="molecule type" value="Genomic_DNA"/>
</dbReference>
<keyword evidence="2" id="KW-0378">Hydrolase</keyword>
<dbReference type="SUPFAM" id="SSF51126">
    <property type="entry name" value="Pectin lyase-like"/>
    <property type="match status" value="1"/>
</dbReference>
<feature type="chain" id="PRO_5046855425" description="Pectinesterase catalytic domain-containing protein" evidence="5">
    <location>
        <begin position="41"/>
        <end position="357"/>
    </location>
</feature>
<accession>A0ABR7SPQ9</accession>
<feature type="domain" description="Pectinesterase catalytic" evidence="6">
    <location>
        <begin position="52"/>
        <end position="328"/>
    </location>
</feature>
<comment type="similarity">
    <text evidence="1">Belongs to the pectinesterase family.</text>
</comment>
<dbReference type="InterPro" id="IPR012334">
    <property type="entry name" value="Pectin_lyas_fold"/>
</dbReference>
<gene>
    <name evidence="7" type="ORF">H9Y04_30690</name>
</gene>
<dbReference type="PANTHER" id="PTHR31321">
    <property type="entry name" value="ACYL-COA THIOESTER HYDROLASE YBHC-RELATED"/>
    <property type="match status" value="1"/>
</dbReference>